<accession>A0ACB8EU98</accession>
<protein>
    <submittedName>
        <fullName evidence="1">Uncharacterized protein</fullName>
    </submittedName>
</protein>
<evidence type="ECO:0000313" key="1">
    <source>
        <dbReference type="EMBL" id="KAH7996253.1"/>
    </source>
</evidence>
<name>A0ACB8EU98_9SAUR</name>
<organism evidence="1 2">
    <name type="scientific">Sphaerodactylus townsendi</name>
    <dbReference type="NCBI Taxonomy" id="933632"/>
    <lineage>
        <taxon>Eukaryota</taxon>
        <taxon>Metazoa</taxon>
        <taxon>Chordata</taxon>
        <taxon>Craniata</taxon>
        <taxon>Vertebrata</taxon>
        <taxon>Euteleostomi</taxon>
        <taxon>Lepidosauria</taxon>
        <taxon>Squamata</taxon>
        <taxon>Bifurcata</taxon>
        <taxon>Gekkota</taxon>
        <taxon>Sphaerodactylidae</taxon>
        <taxon>Sphaerodactylus</taxon>
    </lineage>
</organism>
<comment type="caution">
    <text evidence="1">The sequence shown here is derived from an EMBL/GenBank/DDBJ whole genome shotgun (WGS) entry which is preliminary data.</text>
</comment>
<keyword evidence="2" id="KW-1185">Reference proteome</keyword>
<proteinExistence type="predicted"/>
<dbReference type="EMBL" id="CM037628">
    <property type="protein sequence ID" value="KAH7996253.1"/>
    <property type="molecule type" value="Genomic_DNA"/>
</dbReference>
<sequence length="106" mass="11837">MSGENIWKSGSDALFPVTCDYNTFSSRPSLVQHYGIYSANPSSGSLNRSYRVTSPSPVSPINLVPLNQGFWALKQSGVPRRRMLAEILSRKDLLTVKDRFRALQCT</sequence>
<evidence type="ECO:0000313" key="2">
    <source>
        <dbReference type="Proteomes" id="UP000827872"/>
    </source>
</evidence>
<reference evidence="1" key="1">
    <citation type="submission" date="2021-08" db="EMBL/GenBank/DDBJ databases">
        <title>The first chromosome-level gecko genome reveals the dynamic sex chromosomes of Neotropical dwarf geckos (Sphaerodactylidae: Sphaerodactylus).</title>
        <authorList>
            <person name="Pinto B.J."/>
            <person name="Keating S.E."/>
            <person name="Gamble T."/>
        </authorList>
    </citation>
    <scope>NUCLEOTIDE SEQUENCE</scope>
    <source>
        <strain evidence="1">TG3544</strain>
    </source>
</reference>
<dbReference type="Proteomes" id="UP000827872">
    <property type="component" value="Linkage Group LG15"/>
</dbReference>
<gene>
    <name evidence="1" type="ORF">K3G42_003215</name>
</gene>